<evidence type="ECO:0000256" key="4">
    <source>
        <dbReference type="ARBA" id="ARBA00023295"/>
    </source>
</evidence>
<evidence type="ECO:0000256" key="2">
    <source>
        <dbReference type="ARBA" id="ARBA00022729"/>
    </source>
</evidence>
<dbReference type="Gene3D" id="3.20.20.70">
    <property type="entry name" value="Aldolase class I"/>
    <property type="match status" value="1"/>
</dbReference>
<dbReference type="SUPFAM" id="SSF51445">
    <property type="entry name" value="(Trans)glycosidases"/>
    <property type="match status" value="1"/>
</dbReference>
<protein>
    <submittedName>
        <fullName evidence="6">Coagulation factor 5/8 type domain-containing protein</fullName>
    </submittedName>
</protein>
<dbReference type="PANTHER" id="PTHR11452:SF75">
    <property type="entry name" value="ALPHA-GALACTOSIDASE MEL1"/>
    <property type="match status" value="1"/>
</dbReference>
<dbReference type="EMBL" id="VCIW01000001">
    <property type="protein sequence ID" value="TLS54354.1"/>
    <property type="molecule type" value="Genomic_DNA"/>
</dbReference>
<comment type="caution">
    <text evidence="6">The sequence shown here is derived from an EMBL/GenBank/DDBJ whole genome shotgun (WGS) entry which is preliminary data.</text>
</comment>
<evidence type="ECO:0000259" key="5">
    <source>
        <dbReference type="PROSITE" id="PS50022"/>
    </source>
</evidence>
<dbReference type="InterPro" id="IPR013785">
    <property type="entry name" value="Aldolase_TIM"/>
</dbReference>
<dbReference type="Pfam" id="PF17801">
    <property type="entry name" value="Melibiase_C"/>
    <property type="match status" value="1"/>
</dbReference>
<sequence>MGVTLMSAAQPTATASAAAIEAKAIAKPTAVSIDEKNGIVTATNGTYTIVYDLATGLGSVAWNGRLAIQDFHSNYRLAGAETRFRSSDPATRSAEWESIEANGYGSDGVRLTISSALEAGPTIRLSLELYPNRSYFLTDLTVESEDALDVAILEPIAAPFLDIEAGTDRRIFTTPYSNNFDFGVAPVHDFGRSQNGADRFEGEQLTWQPFDGVSHWVAAVFDNAGGQGLVAGAATAVNWKSAQKLGQAATANGPLTAFSVYNWGGSQQGTAIASDKFFFGYYADYQAGLEEYGKVYNIGEPRMEWDGEVPVGYNTYYSHYGYASAEAMYPLVDYMAEHLQPLGYEYFNLDGGFNPEAGLPFDDGMKKFADYVHEKGLKVGGYQTPFTIYNEWLDLPIPGTPYTHRDICLRDENGELIRTYLGTYAMDVTHPGAQVALRSAIQKYIDWGFDYLKLDFIDMGMYDGARYDPSMNGMQAYRLGMGMIRDTVLAADRPIYINESIAPLLPAAFAHGRRAACDTTIGVDGYSGLERQAFNSAASWWTNGTLYEYNDADMMLPENFAQGFWYKFSQNEGKLLATTVALGGGHWLAGDNFPFLAEDRMSLLENEELLRLVASGKAAKPLDLPNVYHKGERSPSVIHYVDDSGDAIVGLSNWSATEELDLTVALGELGLDPNGNYTLTELYSGRKLGKVKDEFRYTLPPKGTAIVKAARGDGQGHKDDDAPANLALGKPATASSTWSGAGYEAANLTDGDWRTRWSAADGAKDDQWVEVDFGAETAVNRVVVKEHKGDYFQTANWALQYWDAERQRYVDLTKGFTLGDDKVIDFDTVRTTKLRLYLKSNYILPSIEEVEAYYIEGNGGPVLVQDNSGAPYGAYSDIRAQVRRMQVFTLKHSDLPKLDVYIYESYVNAVPADAYFFDIVTLDANDEPLDTLFTASLPAYNIPGSVSPYSIYPKLKDLDTSIRYGLVLRSPKSADTGSTDNQYGFAYNDENSYPDGYERLSLDGGKTWITENGGRRDLVFSLYSKQ</sequence>
<organism evidence="6 7">
    <name type="scientific">Paenibacillus antri</name>
    <dbReference type="NCBI Taxonomy" id="2582848"/>
    <lineage>
        <taxon>Bacteria</taxon>
        <taxon>Bacillati</taxon>
        <taxon>Bacillota</taxon>
        <taxon>Bacilli</taxon>
        <taxon>Bacillales</taxon>
        <taxon>Paenibacillaceae</taxon>
        <taxon>Paenibacillus</taxon>
    </lineage>
</organism>
<dbReference type="Proteomes" id="UP000309676">
    <property type="component" value="Unassembled WGS sequence"/>
</dbReference>
<proteinExistence type="inferred from homology"/>
<dbReference type="InterPro" id="IPR017853">
    <property type="entry name" value="GH"/>
</dbReference>
<dbReference type="SUPFAM" id="SSF51011">
    <property type="entry name" value="Glycosyl hydrolase domain"/>
    <property type="match status" value="1"/>
</dbReference>
<keyword evidence="7" id="KW-1185">Reference proteome</keyword>
<evidence type="ECO:0000313" key="7">
    <source>
        <dbReference type="Proteomes" id="UP000309676"/>
    </source>
</evidence>
<dbReference type="Gene3D" id="2.60.120.260">
    <property type="entry name" value="Galactose-binding domain-like"/>
    <property type="match status" value="1"/>
</dbReference>
<dbReference type="AlphaFoldDB" id="A0A5R9GL32"/>
<dbReference type="InterPro" id="IPR008979">
    <property type="entry name" value="Galactose-bd-like_sf"/>
</dbReference>
<dbReference type="InterPro" id="IPR013780">
    <property type="entry name" value="Glyco_hydro_b"/>
</dbReference>
<dbReference type="PROSITE" id="PS50022">
    <property type="entry name" value="FA58C_3"/>
    <property type="match status" value="1"/>
</dbReference>
<reference evidence="6 7" key="1">
    <citation type="submission" date="2019-05" db="EMBL/GenBank/DDBJ databases">
        <authorList>
            <person name="Narsing Rao M.P."/>
            <person name="Li W.J."/>
        </authorList>
    </citation>
    <scope>NUCLEOTIDE SEQUENCE [LARGE SCALE GENOMIC DNA]</scope>
    <source>
        <strain evidence="6 7">SYSU_K30003</strain>
    </source>
</reference>
<name>A0A5R9GL32_9BACL</name>
<keyword evidence="3" id="KW-0378">Hydrolase</keyword>
<dbReference type="SUPFAM" id="SSF49785">
    <property type="entry name" value="Galactose-binding domain-like"/>
    <property type="match status" value="1"/>
</dbReference>
<evidence type="ECO:0000256" key="1">
    <source>
        <dbReference type="ARBA" id="ARBA00009743"/>
    </source>
</evidence>
<accession>A0A5R9GL32</accession>
<gene>
    <name evidence="6" type="ORF">FE782_01455</name>
</gene>
<evidence type="ECO:0000313" key="6">
    <source>
        <dbReference type="EMBL" id="TLS54354.1"/>
    </source>
</evidence>
<dbReference type="GO" id="GO:0004553">
    <property type="term" value="F:hydrolase activity, hydrolyzing O-glycosyl compounds"/>
    <property type="evidence" value="ECO:0007669"/>
    <property type="project" value="InterPro"/>
</dbReference>
<dbReference type="Gene3D" id="2.60.40.1180">
    <property type="entry name" value="Golgi alpha-mannosidase II"/>
    <property type="match status" value="1"/>
</dbReference>
<feature type="domain" description="F5/8 type C" evidence="5">
    <location>
        <begin position="710"/>
        <end position="784"/>
    </location>
</feature>
<keyword evidence="4" id="KW-0326">Glycosidase</keyword>
<dbReference type="InterPro" id="IPR002241">
    <property type="entry name" value="Glyco_hydro_27"/>
</dbReference>
<dbReference type="Pfam" id="PF00754">
    <property type="entry name" value="F5_F8_type_C"/>
    <property type="match status" value="1"/>
</dbReference>
<evidence type="ECO:0000256" key="3">
    <source>
        <dbReference type="ARBA" id="ARBA00022801"/>
    </source>
</evidence>
<dbReference type="OrthoDB" id="1031955at2"/>
<dbReference type="InterPro" id="IPR041233">
    <property type="entry name" value="Melibiase_C"/>
</dbReference>
<keyword evidence="2" id="KW-0732">Signal</keyword>
<dbReference type="GO" id="GO:0005975">
    <property type="term" value="P:carbohydrate metabolic process"/>
    <property type="evidence" value="ECO:0007669"/>
    <property type="project" value="InterPro"/>
</dbReference>
<dbReference type="PANTHER" id="PTHR11452">
    <property type="entry name" value="ALPHA-GALACTOSIDASE/ALPHA-N-ACETYLGALACTOSAMINIDASE"/>
    <property type="match status" value="1"/>
</dbReference>
<dbReference type="InterPro" id="IPR000421">
    <property type="entry name" value="FA58C"/>
</dbReference>
<comment type="similarity">
    <text evidence="1">Belongs to the glycosyl hydrolase 27 family.</text>
</comment>